<feature type="compositionally biased region" description="Low complexity" evidence="12">
    <location>
        <begin position="286"/>
        <end position="305"/>
    </location>
</feature>
<feature type="signal peptide" evidence="13">
    <location>
        <begin position="1"/>
        <end position="18"/>
    </location>
</feature>
<evidence type="ECO:0000256" key="11">
    <source>
        <dbReference type="HAMAP-Rule" id="MF_01145"/>
    </source>
</evidence>
<comment type="catalytic activity">
    <reaction evidence="1 11">
        <text>[protein]-peptidylproline (omega=180) = [protein]-peptidylproline (omega=0)</text>
        <dbReference type="Rhea" id="RHEA:16237"/>
        <dbReference type="Rhea" id="RHEA-COMP:10747"/>
        <dbReference type="Rhea" id="RHEA-COMP:10748"/>
        <dbReference type="ChEBI" id="CHEBI:83833"/>
        <dbReference type="ChEBI" id="CHEBI:83834"/>
        <dbReference type="EC" id="5.2.1.8"/>
    </reaction>
</comment>
<feature type="region of interest" description="Disordered" evidence="12">
    <location>
        <begin position="286"/>
        <end position="334"/>
    </location>
</feature>
<dbReference type="RefSeq" id="WP_047392642.1">
    <property type="nucleotide sequence ID" value="NZ_FOQE01000022.1"/>
</dbReference>
<feature type="compositionally biased region" description="Basic and acidic residues" evidence="12">
    <location>
        <begin position="306"/>
        <end position="334"/>
    </location>
</feature>
<accession>A0A1I3CRI7</accession>
<dbReference type="InterPro" id="IPR027304">
    <property type="entry name" value="Trigger_fact/SurA_dom_sf"/>
</dbReference>
<comment type="function">
    <text evidence="11">Plays a major role in protein secretion by helping the post-translocational extracellular folding of several secreted proteins.</text>
</comment>
<dbReference type="GO" id="GO:0003755">
    <property type="term" value="F:peptidyl-prolyl cis-trans isomerase activity"/>
    <property type="evidence" value="ECO:0007669"/>
    <property type="project" value="UniProtKB-UniRule"/>
</dbReference>
<dbReference type="InterPro" id="IPR050245">
    <property type="entry name" value="PrsA_foldase"/>
</dbReference>
<comment type="similarity">
    <text evidence="3 11">Belongs to the PrsA family.</text>
</comment>
<evidence type="ECO:0000256" key="5">
    <source>
        <dbReference type="ARBA" id="ARBA00022729"/>
    </source>
</evidence>
<dbReference type="AlphaFoldDB" id="A0A1I3CRI7"/>
<feature type="chain" id="PRO_5039289344" description="Foldase protein PrsA" evidence="13">
    <location>
        <begin position="19"/>
        <end position="334"/>
    </location>
</feature>
<dbReference type="HAMAP" id="MF_01145">
    <property type="entry name" value="Foldase_PrsA"/>
    <property type="match status" value="1"/>
</dbReference>
<evidence type="ECO:0000313" key="15">
    <source>
        <dbReference type="EMBL" id="SFH77144.1"/>
    </source>
</evidence>
<evidence type="ECO:0000256" key="10">
    <source>
        <dbReference type="ARBA" id="ARBA00023288"/>
    </source>
</evidence>
<dbReference type="PANTHER" id="PTHR47245:SF1">
    <property type="entry name" value="FOLDASE PROTEIN PRSA"/>
    <property type="match status" value="1"/>
</dbReference>
<dbReference type="Gene3D" id="3.10.50.40">
    <property type="match status" value="1"/>
</dbReference>
<evidence type="ECO:0000256" key="6">
    <source>
        <dbReference type="ARBA" id="ARBA00023110"/>
    </source>
</evidence>
<gene>
    <name evidence="11" type="primary">prsA</name>
    <name evidence="15" type="ORF">SAMN04489868_1221</name>
</gene>
<dbReference type="InterPro" id="IPR046357">
    <property type="entry name" value="PPIase_dom_sf"/>
</dbReference>
<evidence type="ECO:0000256" key="8">
    <source>
        <dbReference type="ARBA" id="ARBA00023139"/>
    </source>
</evidence>
<evidence type="ECO:0000256" key="3">
    <source>
        <dbReference type="ARBA" id="ARBA00006071"/>
    </source>
</evidence>
<evidence type="ECO:0000256" key="1">
    <source>
        <dbReference type="ARBA" id="ARBA00000971"/>
    </source>
</evidence>
<dbReference type="EMBL" id="FOQE01000022">
    <property type="protein sequence ID" value="SFH77144.1"/>
    <property type="molecule type" value="Genomic_DNA"/>
</dbReference>
<keyword evidence="16" id="KW-1185">Reference proteome</keyword>
<dbReference type="Pfam" id="PF00639">
    <property type="entry name" value="Rotamase"/>
    <property type="match status" value="1"/>
</dbReference>
<keyword evidence="10 11" id="KW-0449">Lipoprotein</keyword>
<evidence type="ECO:0000256" key="7">
    <source>
        <dbReference type="ARBA" id="ARBA00023136"/>
    </source>
</evidence>
<keyword evidence="4 11" id="KW-1003">Cell membrane</keyword>
<evidence type="ECO:0000256" key="2">
    <source>
        <dbReference type="ARBA" id="ARBA00004193"/>
    </source>
</evidence>
<evidence type="ECO:0000313" key="16">
    <source>
        <dbReference type="Proteomes" id="UP000198668"/>
    </source>
</evidence>
<keyword evidence="8 11" id="KW-0564">Palmitate</keyword>
<dbReference type="InterPro" id="IPR023059">
    <property type="entry name" value="Foldase_PrsA"/>
</dbReference>
<sequence>MKKWLVTATAVLTGLVIAGCSNDTVASSTAGKISQEELYDAMKESYGEQTLQQLLMKDVLSDQYGDKVSDKDVQAQYNQEMETYGGEEQFNQVLSYSGYTKESYQDLIKQSLLMEAAVKANTDFKDEEIKKAYESYEPPMTASHILVADEKTAKEVIDQLNDGADFADLAKKYSTDTGTAKDGGQVTFSKGEMVPEFEEAALKLKEGEYTKDPVKSDYGFHVIKMDKKPEKESLDKEKDAIKDQLTKEKLSDNDYVAKVLSKVFKDANIIINDEDLQHAMDAYLQSDADSSKSTDSSEVTDSSEATSDKDSSKDEADKSDSSKDEADKDSSSKE</sequence>
<dbReference type="GO" id="GO:0005886">
    <property type="term" value="C:plasma membrane"/>
    <property type="evidence" value="ECO:0007669"/>
    <property type="project" value="UniProtKB-SubCell"/>
</dbReference>
<keyword evidence="9 11" id="KW-0413">Isomerase</keyword>
<reference evidence="15 16" key="1">
    <citation type="submission" date="2016-10" db="EMBL/GenBank/DDBJ databases">
        <authorList>
            <person name="de Groot N.N."/>
        </authorList>
    </citation>
    <scope>NUCLEOTIDE SEQUENCE [LARGE SCALE GENOMIC DNA]</scope>
    <source>
        <strain evidence="15 16">DSM 27630</strain>
    </source>
</reference>
<dbReference type="InterPro" id="IPR000297">
    <property type="entry name" value="PPIase_PpiC"/>
</dbReference>
<dbReference type="OrthoDB" id="14196at2"/>
<dbReference type="EC" id="5.2.1.8" evidence="11"/>
<dbReference type="PROSITE" id="PS50198">
    <property type="entry name" value="PPIC_PPIASE_2"/>
    <property type="match status" value="1"/>
</dbReference>
<dbReference type="PANTHER" id="PTHR47245">
    <property type="entry name" value="PEPTIDYLPROLYL ISOMERASE"/>
    <property type="match status" value="1"/>
</dbReference>
<feature type="domain" description="PpiC" evidence="14">
    <location>
        <begin position="137"/>
        <end position="227"/>
    </location>
</feature>
<evidence type="ECO:0000259" key="14">
    <source>
        <dbReference type="PROSITE" id="PS50198"/>
    </source>
</evidence>
<protein>
    <recommendedName>
        <fullName evidence="11">Foldase protein PrsA</fullName>
        <ecNumber evidence="11">5.2.1.8</ecNumber>
    </recommendedName>
</protein>
<evidence type="ECO:0000256" key="12">
    <source>
        <dbReference type="SAM" id="MobiDB-lite"/>
    </source>
</evidence>
<evidence type="ECO:0000256" key="9">
    <source>
        <dbReference type="ARBA" id="ARBA00023235"/>
    </source>
</evidence>
<dbReference type="GO" id="GO:0006457">
    <property type="term" value="P:protein folding"/>
    <property type="evidence" value="ECO:0007669"/>
    <property type="project" value="UniProtKB-UniRule"/>
</dbReference>
<evidence type="ECO:0000256" key="13">
    <source>
        <dbReference type="SAM" id="SignalP"/>
    </source>
</evidence>
<keyword evidence="7 11" id="KW-0472">Membrane</keyword>
<keyword evidence="6 11" id="KW-0697">Rotamase</keyword>
<organism evidence="15 16">
    <name type="scientific">Pisciglobus halotolerans</name>
    <dbReference type="NCBI Taxonomy" id="745365"/>
    <lineage>
        <taxon>Bacteria</taxon>
        <taxon>Bacillati</taxon>
        <taxon>Bacillota</taxon>
        <taxon>Bacilli</taxon>
        <taxon>Lactobacillales</taxon>
        <taxon>Carnobacteriaceae</taxon>
    </lineage>
</organism>
<dbReference type="SUPFAM" id="SSF109998">
    <property type="entry name" value="Triger factor/SurA peptide-binding domain-like"/>
    <property type="match status" value="1"/>
</dbReference>
<keyword evidence="5 11" id="KW-0732">Signal</keyword>
<name>A0A1I3CRI7_9LACT</name>
<evidence type="ECO:0000256" key="4">
    <source>
        <dbReference type="ARBA" id="ARBA00022475"/>
    </source>
</evidence>
<dbReference type="Proteomes" id="UP000198668">
    <property type="component" value="Unassembled WGS sequence"/>
</dbReference>
<dbReference type="SUPFAM" id="SSF54534">
    <property type="entry name" value="FKBP-like"/>
    <property type="match status" value="1"/>
</dbReference>
<dbReference type="PROSITE" id="PS51257">
    <property type="entry name" value="PROKAR_LIPOPROTEIN"/>
    <property type="match status" value="1"/>
</dbReference>
<comment type="subcellular location">
    <subcellularLocation>
        <location evidence="2 11">Cell membrane</location>
        <topology evidence="2 11">Lipid-anchor</topology>
    </subcellularLocation>
</comment>
<proteinExistence type="inferred from homology"/>